<gene>
    <name evidence="2" type="ORF">NOG12_05015</name>
</gene>
<sequence length="85" mass="9267">MELSNFLPFVMLLVFSGLSLRIWKTESNSQAVLMICMGWAAISVLSLVGSIMLFVAGGIIVPTILFTLSPVAAYVANQFKNVQRT</sequence>
<reference evidence="2 3" key="1">
    <citation type="submission" date="2022-07" db="EMBL/GenBank/DDBJ databases">
        <title>Pseudidiomarina sp. nov, a marine bacterium isolated from Pacific Ocean.</title>
        <authorList>
            <person name="Wang Y."/>
        </authorList>
    </citation>
    <scope>NUCLEOTIDE SEQUENCE [LARGE SCALE GENOMIC DNA]</scope>
    <source>
        <strain evidence="2 3">GXY010</strain>
    </source>
</reference>
<proteinExistence type="predicted"/>
<dbReference type="Proteomes" id="UP001305027">
    <property type="component" value="Unassembled WGS sequence"/>
</dbReference>
<feature type="transmembrane region" description="Helical" evidence="1">
    <location>
        <begin position="30"/>
        <end position="48"/>
    </location>
</feature>
<evidence type="ECO:0000313" key="3">
    <source>
        <dbReference type="Proteomes" id="UP001305027"/>
    </source>
</evidence>
<keyword evidence="1" id="KW-0812">Transmembrane</keyword>
<keyword evidence="1" id="KW-0472">Membrane</keyword>
<name>A0ABU3KVP8_9GAMM</name>
<organism evidence="2 3">
    <name type="scientific">Pseudidiomarina fusca</name>
    <dbReference type="NCBI Taxonomy" id="2965078"/>
    <lineage>
        <taxon>Bacteria</taxon>
        <taxon>Pseudomonadati</taxon>
        <taxon>Pseudomonadota</taxon>
        <taxon>Gammaproteobacteria</taxon>
        <taxon>Alteromonadales</taxon>
        <taxon>Idiomarinaceae</taxon>
        <taxon>Pseudidiomarina</taxon>
    </lineage>
</organism>
<dbReference type="EMBL" id="JANFPJ010000007">
    <property type="protein sequence ID" value="MDT7525439.1"/>
    <property type="molecule type" value="Genomic_DNA"/>
</dbReference>
<feature type="transmembrane region" description="Helical" evidence="1">
    <location>
        <begin position="6"/>
        <end position="23"/>
    </location>
</feature>
<comment type="caution">
    <text evidence="2">The sequence shown here is derived from an EMBL/GenBank/DDBJ whole genome shotgun (WGS) entry which is preliminary data.</text>
</comment>
<accession>A0ABU3KVP8</accession>
<keyword evidence="1" id="KW-1133">Transmembrane helix</keyword>
<feature type="transmembrane region" description="Helical" evidence="1">
    <location>
        <begin position="54"/>
        <end position="76"/>
    </location>
</feature>
<dbReference type="RefSeq" id="WP_313932590.1">
    <property type="nucleotide sequence ID" value="NZ_JANFPJ010000007.1"/>
</dbReference>
<evidence type="ECO:0000313" key="2">
    <source>
        <dbReference type="EMBL" id="MDT7525439.1"/>
    </source>
</evidence>
<evidence type="ECO:0000256" key="1">
    <source>
        <dbReference type="SAM" id="Phobius"/>
    </source>
</evidence>
<protein>
    <submittedName>
        <fullName evidence="2">Uncharacterized protein</fullName>
    </submittedName>
</protein>
<keyword evidence="3" id="KW-1185">Reference proteome</keyword>